<dbReference type="OrthoDB" id="1099523at2"/>
<dbReference type="STRING" id="1631356.VV01_19605"/>
<dbReference type="RefSeq" id="WP_071606458.1">
    <property type="nucleotide sequence ID" value="NZ_LAIR01000002.1"/>
</dbReference>
<evidence type="ECO:0000313" key="2">
    <source>
        <dbReference type="EMBL" id="KNX38841.1"/>
    </source>
</evidence>
<feature type="chain" id="PRO_5005562676" description="Spore-associated protein A" evidence="1">
    <location>
        <begin position="33"/>
        <end position="136"/>
    </location>
</feature>
<feature type="signal peptide" evidence="1">
    <location>
        <begin position="1"/>
        <end position="32"/>
    </location>
</feature>
<accession>A0A0L6CM12</accession>
<reference evidence="3" key="1">
    <citation type="submission" date="2015-03" db="EMBL/GenBank/DDBJ databases">
        <title>Luteipulveratus halotolerans sp. nov., a novel actinobacterium (Dermacoccaceae) from Sarawak, Malaysia.</title>
        <authorList>
            <person name="Juboi H."/>
            <person name="Basik A."/>
            <person name="Shamsul S.S."/>
            <person name="Arnold P."/>
            <person name="Schmitt E.K."/>
            <person name="Sanglier J.-J."/>
            <person name="Yeo T."/>
        </authorList>
    </citation>
    <scope>NUCLEOTIDE SEQUENCE [LARGE SCALE GENOMIC DNA]</scope>
    <source>
        <strain evidence="3">C296001</strain>
    </source>
</reference>
<proteinExistence type="predicted"/>
<dbReference type="AlphaFoldDB" id="A0A0L6CM12"/>
<gene>
    <name evidence="2" type="ORF">VV01_19605</name>
</gene>
<dbReference type="Proteomes" id="UP000037397">
    <property type="component" value="Unassembled WGS sequence"/>
</dbReference>
<evidence type="ECO:0000256" key="1">
    <source>
        <dbReference type="SAM" id="SignalP"/>
    </source>
</evidence>
<organism evidence="2 3">
    <name type="scientific">Luteipulveratus halotolerans</name>
    <dbReference type="NCBI Taxonomy" id="1631356"/>
    <lineage>
        <taxon>Bacteria</taxon>
        <taxon>Bacillati</taxon>
        <taxon>Actinomycetota</taxon>
        <taxon>Actinomycetes</taxon>
        <taxon>Micrococcales</taxon>
        <taxon>Dermacoccaceae</taxon>
        <taxon>Luteipulveratus</taxon>
    </lineage>
</organism>
<dbReference type="PATRIC" id="fig|1631356.3.peg.3931"/>
<protein>
    <recommendedName>
        <fullName evidence="4">Spore-associated protein A</fullName>
    </recommendedName>
</protein>
<evidence type="ECO:0000313" key="3">
    <source>
        <dbReference type="Proteomes" id="UP000037397"/>
    </source>
</evidence>
<evidence type="ECO:0008006" key="4">
    <source>
        <dbReference type="Google" id="ProtNLM"/>
    </source>
</evidence>
<dbReference type="EMBL" id="LAIR01000002">
    <property type="protein sequence ID" value="KNX38841.1"/>
    <property type="molecule type" value="Genomic_DNA"/>
</dbReference>
<comment type="caution">
    <text evidence="2">The sequence shown here is derived from an EMBL/GenBank/DDBJ whole genome shotgun (WGS) entry which is preliminary data.</text>
</comment>
<keyword evidence="3" id="KW-1185">Reference proteome</keyword>
<name>A0A0L6CM12_9MICO</name>
<sequence length="136" mass="13820">MGSRMKKAGATLFAAGAIGAGMVGLGAESASAATYNGVCGSGYRVVDQHAVTGGTVFLTYNGTRNCVVTVRNTAGAKVWMVAVVGLSSHSTWDGDDEGSYSSYAGPVYSDPSAGHCIDWGGEISGSRFIARDTHCG</sequence>
<keyword evidence="1" id="KW-0732">Signal</keyword>